<evidence type="ECO:0000256" key="1">
    <source>
        <dbReference type="SAM" id="Phobius"/>
    </source>
</evidence>
<protein>
    <submittedName>
        <fullName evidence="2">Uncharacterized protein</fullName>
    </submittedName>
</protein>
<feature type="transmembrane region" description="Helical" evidence="1">
    <location>
        <begin position="39"/>
        <end position="58"/>
    </location>
</feature>
<dbReference type="AlphaFoldDB" id="A0A1I0MBB1"/>
<dbReference type="eggNOG" id="arCOG15191">
    <property type="taxonomic scope" value="Archaea"/>
</dbReference>
<organism evidence="2 3">
    <name type="scientific">Natrinema salifodinae</name>
    <dbReference type="NCBI Taxonomy" id="1202768"/>
    <lineage>
        <taxon>Archaea</taxon>
        <taxon>Methanobacteriati</taxon>
        <taxon>Methanobacteriota</taxon>
        <taxon>Stenosarchaea group</taxon>
        <taxon>Halobacteria</taxon>
        <taxon>Halobacteriales</taxon>
        <taxon>Natrialbaceae</taxon>
        <taxon>Natrinema</taxon>
    </lineage>
</organism>
<keyword evidence="3" id="KW-1185">Reference proteome</keyword>
<keyword evidence="1" id="KW-0472">Membrane</keyword>
<reference evidence="3" key="1">
    <citation type="submission" date="2016-10" db="EMBL/GenBank/DDBJ databases">
        <authorList>
            <person name="Varghese N."/>
        </authorList>
    </citation>
    <scope>NUCLEOTIDE SEQUENCE [LARGE SCALE GENOMIC DNA]</scope>
    <source>
        <strain evidence="3">CGMCC 1.12284</strain>
    </source>
</reference>
<dbReference type="Proteomes" id="UP000183275">
    <property type="component" value="Unassembled WGS sequence"/>
</dbReference>
<evidence type="ECO:0000313" key="3">
    <source>
        <dbReference type="Proteomes" id="UP000183275"/>
    </source>
</evidence>
<accession>A0A1I0MBB1</accession>
<evidence type="ECO:0000313" key="2">
    <source>
        <dbReference type="EMBL" id="SEV85040.1"/>
    </source>
</evidence>
<sequence length="59" mass="6026">MADALYSIYAVAILIVAVGGLVGVVFGTPDTEGGSKYRFETLAAVAALFIVAMVGSFVL</sequence>
<name>A0A1I0MBB1_9EURY</name>
<keyword evidence="1" id="KW-0812">Transmembrane</keyword>
<feature type="transmembrane region" description="Helical" evidence="1">
    <location>
        <begin position="6"/>
        <end position="27"/>
    </location>
</feature>
<dbReference type="OrthoDB" id="205832at2157"/>
<proteinExistence type="predicted"/>
<gene>
    <name evidence="2" type="ORF">SAMN05216285_0677</name>
</gene>
<dbReference type="RefSeq" id="WP_049992216.1">
    <property type="nucleotide sequence ID" value="NZ_FOIS01000001.1"/>
</dbReference>
<dbReference type="EMBL" id="FOIS01000001">
    <property type="protein sequence ID" value="SEV85040.1"/>
    <property type="molecule type" value="Genomic_DNA"/>
</dbReference>
<keyword evidence="1" id="KW-1133">Transmembrane helix</keyword>
<dbReference type="STRING" id="1202768.SAMN05216285_0677"/>